<evidence type="ECO:0000313" key="7">
    <source>
        <dbReference type="Proteomes" id="UP000070501"/>
    </source>
</evidence>
<dbReference type="GO" id="GO:0006351">
    <property type="term" value="P:DNA-templated transcription"/>
    <property type="evidence" value="ECO:0007669"/>
    <property type="project" value="InterPro"/>
</dbReference>
<comment type="subcellular location">
    <subcellularLocation>
        <location evidence="1">Nucleus</location>
    </subcellularLocation>
</comment>
<dbReference type="GO" id="GO:0008270">
    <property type="term" value="F:zinc ion binding"/>
    <property type="evidence" value="ECO:0007669"/>
    <property type="project" value="InterPro"/>
</dbReference>
<dbReference type="AlphaFoldDB" id="A0A136IT84"/>
<name>A0A136IT84_9PEZI</name>
<organism evidence="6 7">
    <name type="scientific">Microdochium bolleyi</name>
    <dbReference type="NCBI Taxonomy" id="196109"/>
    <lineage>
        <taxon>Eukaryota</taxon>
        <taxon>Fungi</taxon>
        <taxon>Dikarya</taxon>
        <taxon>Ascomycota</taxon>
        <taxon>Pezizomycotina</taxon>
        <taxon>Sordariomycetes</taxon>
        <taxon>Xylariomycetidae</taxon>
        <taxon>Xylariales</taxon>
        <taxon>Microdochiaceae</taxon>
        <taxon>Microdochium</taxon>
    </lineage>
</organism>
<dbReference type="InterPro" id="IPR001138">
    <property type="entry name" value="Zn2Cys6_DnaBD"/>
</dbReference>
<sequence length="834" mass="91487">MEPLLPVPGPTSSPTLSSTATAVSSPAPTRRVLSCTRCQYRKIRCPRSFPCGSCLQAGAQCVQATRAPNRPRQSHQQELKRHLDRCEQLLHEVAGSTCRVPVSEPLPSSSSSPSLSSDLSTPLPAQHSSNTKDDVEDVLSQWTPFRRPHGKLVEHADGTVSFMEDGYIQAVHEEVRAMREILDNESTIVGFASVCPSSDHGPVATNPAPSTADEFDTDMGLLGSDDPTAFHSTAHLWPSSAHVFRLWHIYLERVNPMSKVIHVPSLQHYLVEACDGIENIPQNMQGLLFAIFLMAVVAMKEEETQQYLGMARDQAFTQFSSGTRRTLRNLDFLRKSDVVIVQTLAVFTMSLYDQSRGQGPPAWILSGLALRIGQRMGLHQDGERLGLSPFETEMRRRLWWHLVMQDAQFALGAGLGHSLLPLDSPALGPRNLNDADIYPAATEPFADREGPTEMVLCNIMYKTARFMTRTPGLEMGMAIEPAAPRVPLATGYSGAMSGHKCFHTNSLDDKDHKPSAEQRQMSYYSALLDELERDMKHIRDKQCSPASGPAHRMAAVVIESLLKHLNDAFRPAPRPSAGNATSSPSCSSSSASSHCFISGHMSPFNVGASDVSPDGLFRTGVGEIDIQNKITAVSAETGFSWFSRLNLRTTFESTLYVARQLRKRTESTALVDEAWRHIEDMYEIQKGLYDLSSSAHRALAKSIIEAWICRENVGEGQEGTGVVADPPYIKRLMHDLQAVGSLDFPKQGVPTERTAASSDVSATERIAASDAEAQHQHQPDNLFSAAECASETMFTDGMDEFAANDCGILLNQQMGQFGPSILGFSMFPPTGEWS</sequence>
<dbReference type="SUPFAM" id="SSF57701">
    <property type="entry name" value="Zn2/Cys6 DNA-binding domain"/>
    <property type="match status" value="1"/>
</dbReference>
<keyword evidence="2" id="KW-0479">Metal-binding</keyword>
<dbReference type="PROSITE" id="PS50048">
    <property type="entry name" value="ZN2_CY6_FUNGAL_2"/>
    <property type="match status" value="1"/>
</dbReference>
<accession>A0A136IT84</accession>
<gene>
    <name evidence="6" type="ORF">Micbo1qcDRAFT_235972</name>
</gene>
<feature type="region of interest" description="Disordered" evidence="4">
    <location>
        <begin position="1"/>
        <end position="26"/>
    </location>
</feature>
<evidence type="ECO:0000256" key="1">
    <source>
        <dbReference type="ARBA" id="ARBA00004123"/>
    </source>
</evidence>
<keyword evidence="3" id="KW-0539">Nucleus</keyword>
<dbReference type="InterPro" id="IPR050613">
    <property type="entry name" value="Sec_Metabolite_Reg"/>
</dbReference>
<dbReference type="InterPro" id="IPR036864">
    <property type="entry name" value="Zn2-C6_fun-type_DNA-bd_sf"/>
</dbReference>
<dbReference type="PANTHER" id="PTHR31001:SF85">
    <property type="entry name" value="ZN(II)2CYS6 TRANSCRIPTION FACTOR (EUROFUNG)"/>
    <property type="match status" value="1"/>
</dbReference>
<dbReference type="GO" id="GO:0003677">
    <property type="term" value="F:DNA binding"/>
    <property type="evidence" value="ECO:0007669"/>
    <property type="project" value="InterPro"/>
</dbReference>
<dbReference type="CDD" id="cd00067">
    <property type="entry name" value="GAL4"/>
    <property type="match status" value="1"/>
</dbReference>
<feature type="region of interest" description="Disordered" evidence="4">
    <location>
        <begin position="100"/>
        <end position="136"/>
    </location>
</feature>
<dbReference type="Gene3D" id="4.10.240.10">
    <property type="entry name" value="Zn(2)-C6 fungal-type DNA-binding domain"/>
    <property type="match status" value="1"/>
</dbReference>
<dbReference type="SMART" id="SM00906">
    <property type="entry name" value="Fungal_trans"/>
    <property type="match status" value="1"/>
</dbReference>
<feature type="compositionally biased region" description="Low complexity" evidence="4">
    <location>
        <begin position="101"/>
        <end position="124"/>
    </location>
</feature>
<dbReference type="PANTHER" id="PTHR31001">
    <property type="entry name" value="UNCHARACTERIZED TRANSCRIPTIONAL REGULATORY PROTEIN"/>
    <property type="match status" value="1"/>
</dbReference>
<keyword evidence="7" id="KW-1185">Reference proteome</keyword>
<feature type="domain" description="Zn(2)-C6 fungal-type" evidence="5">
    <location>
        <begin position="34"/>
        <end position="63"/>
    </location>
</feature>
<feature type="compositionally biased region" description="Pro residues" evidence="4">
    <location>
        <begin position="1"/>
        <end position="11"/>
    </location>
</feature>
<dbReference type="SMART" id="SM00066">
    <property type="entry name" value="GAL4"/>
    <property type="match status" value="1"/>
</dbReference>
<evidence type="ECO:0000256" key="2">
    <source>
        <dbReference type="ARBA" id="ARBA00022723"/>
    </source>
</evidence>
<dbReference type="Pfam" id="PF04082">
    <property type="entry name" value="Fungal_trans"/>
    <property type="match status" value="1"/>
</dbReference>
<dbReference type="InterPro" id="IPR007219">
    <property type="entry name" value="XnlR_reg_dom"/>
</dbReference>
<dbReference type="OrthoDB" id="2269373at2759"/>
<dbReference type="InParanoid" id="A0A136IT84"/>
<reference evidence="7" key="1">
    <citation type="submission" date="2016-02" db="EMBL/GenBank/DDBJ databases">
        <title>Draft genome sequence of Microdochium bolleyi, a fungal endophyte of beachgrass.</title>
        <authorList>
            <consortium name="DOE Joint Genome Institute"/>
            <person name="David A.S."/>
            <person name="May G."/>
            <person name="Haridas S."/>
            <person name="Lim J."/>
            <person name="Wang M."/>
            <person name="Labutti K."/>
            <person name="Lipzen A."/>
            <person name="Barry K."/>
            <person name="Grigoriev I.V."/>
        </authorList>
    </citation>
    <scope>NUCLEOTIDE SEQUENCE [LARGE SCALE GENOMIC DNA]</scope>
    <source>
        <strain evidence="7">J235TASD1</strain>
    </source>
</reference>
<dbReference type="GO" id="GO:0005634">
    <property type="term" value="C:nucleus"/>
    <property type="evidence" value="ECO:0007669"/>
    <property type="project" value="UniProtKB-SubCell"/>
</dbReference>
<proteinExistence type="predicted"/>
<evidence type="ECO:0000313" key="6">
    <source>
        <dbReference type="EMBL" id="KXJ88190.1"/>
    </source>
</evidence>
<dbReference type="Proteomes" id="UP000070501">
    <property type="component" value="Unassembled WGS sequence"/>
</dbReference>
<dbReference type="GO" id="GO:0000981">
    <property type="term" value="F:DNA-binding transcription factor activity, RNA polymerase II-specific"/>
    <property type="evidence" value="ECO:0007669"/>
    <property type="project" value="InterPro"/>
</dbReference>
<dbReference type="Pfam" id="PF00172">
    <property type="entry name" value="Zn_clus"/>
    <property type="match status" value="1"/>
</dbReference>
<dbReference type="EMBL" id="KQ964259">
    <property type="protein sequence ID" value="KXJ88190.1"/>
    <property type="molecule type" value="Genomic_DNA"/>
</dbReference>
<evidence type="ECO:0000259" key="5">
    <source>
        <dbReference type="PROSITE" id="PS50048"/>
    </source>
</evidence>
<evidence type="ECO:0000256" key="3">
    <source>
        <dbReference type="ARBA" id="ARBA00023242"/>
    </source>
</evidence>
<feature type="compositionally biased region" description="Low complexity" evidence="4">
    <location>
        <begin position="12"/>
        <end position="26"/>
    </location>
</feature>
<dbReference type="CDD" id="cd12148">
    <property type="entry name" value="fungal_TF_MHR"/>
    <property type="match status" value="1"/>
</dbReference>
<protein>
    <recommendedName>
        <fullName evidence="5">Zn(2)-C6 fungal-type domain-containing protein</fullName>
    </recommendedName>
</protein>
<evidence type="ECO:0000256" key="4">
    <source>
        <dbReference type="SAM" id="MobiDB-lite"/>
    </source>
</evidence>
<dbReference type="STRING" id="196109.A0A136IT84"/>